<dbReference type="RefSeq" id="WP_345172726.1">
    <property type="nucleotide sequence ID" value="NZ_BAABFQ010000004.1"/>
</dbReference>
<keyword evidence="1" id="KW-1133">Transmembrane helix</keyword>
<keyword evidence="4" id="KW-1185">Reference proteome</keyword>
<keyword evidence="1" id="KW-0812">Transmembrane</keyword>
<feature type="transmembrane region" description="Helical" evidence="1">
    <location>
        <begin position="121"/>
        <end position="138"/>
    </location>
</feature>
<feature type="transmembrane region" description="Helical" evidence="1">
    <location>
        <begin position="197"/>
        <end position="218"/>
    </location>
</feature>
<feature type="transmembrane region" description="Helical" evidence="1">
    <location>
        <begin position="322"/>
        <end position="338"/>
    </location>
</feature>
<gene>
    <name evidence="3" type="ORF">ACFPKY_10265</name>
</gene>
<dbReference type="Proteomes" id="UP001595956">
    <property type="component" value="Unassembled WGS sequence"/>
</dbReference>
<feature type="transmembrane region" description="Helical" evidence="1">
    <location>
        <begin position="350"/>
        <end position="368"/>
    </location>
</feature>
<name>A0ABW0N021_9ACTN</name>
<evidence type="ECO:0000313" key="3">
    <source>
        <dbReference type="EMBL" id="MFC5493489.1"/>
    </source>
</evidence>
<proteinExistence type="predicted"/>
<sequence length="445" mass="45474">MDILALSVHGPAGVLDLAVPASADASDVAEAYARRAGLASVPELRTRTGTPIPGDTELTRAGVGAGDLLVATTGVTPAMTSRPTPRREARRAPGPLTALWFCVAAAAAGLAGWCARTEPEPTVWVLLLATVVGVVPTGRFAAYRVVAAPAFAAAAAFAVVWDPNPVRLPMVVGVTGLAAALAAAVGRALAPKAEEALRVWIIVGAGVFALTGLCALAGAPPRMAWALLLLGALLAARFVPGLAIDVPDQYLIDLERLAVTAWSAREQPTGKRGRSVVPLDAVGVVAARGTRLVTASAAAILVVAVVSAPLLLATATLPIDRIGARLLVGFAGAGLVLAARSHRHAAARALLRTAGLGCWVALLVVLLGDLPAGSARWVVLGAVALAVVLVVVAVAVGRGWRSAWWSRRAEVAEGLSVAIAVASVVVSVGWFRQLWELASLWEMSS</sequence>
<feature type="transmembrane region" description="Helical" evidence="1">
    <location>
        <begin position="374"/>
        <end position="396"/>
    </location>
</feature>
<feature type="transmembrane region" description="Helical" evidence="1">
    <location>
        <begin position="96"/>
        <end position="115"/>
    </location>
</feature>
<keyword evidence="1" id="KW-0472">Membrane</keyword>
<dbReference type="InterPro" id="IPR044049">
    <property type="entry name" value="EccD_transm"/>
</dbReference>
<feature type="domain" description="EccD-like transmembrane" evidence="2">
    <location>
        <begin position="141"/>
        <end position="429"/>
    </location>
</feature>
<dbReference type="Pfam" id="PF19053">
    <property type="entry name" value="EccD"/>
    <property type="match status" value="1"/>
</dbReference>
<protein>
    <recommendedName>
        <fullName evidence="2">EccD-like transmembrane domain-containing protein</fullName>
    </recommendedName>
</protein>
<comment type="caution">
    <text evidence="3">The sequence shown here is derived from an EMBL/GenBank/DDBJ whole genome shotgun (WGS) entry which is preliminary data.</text>
</comment>
<evidence type="ECO:0000313" key="4">
    <source>
        <dbReference type="Proteomes" id="UP001595956"/>
    </source>
</evidence>
<evidence type="ECO:0000256" key="1">
    <source>
        <dbReference type="SAM" id="Phobius"/>
    </source>
</evidence>
<feature type="transmembrane region" description="Helical" evidence="1">
    <location>
        <begin position="224"/>
        <end position="244"/>
    </location>
</feature>
<accession>A0ABW0N021</accession>
<organism evidence="3 4">
    <name type="scientific">Nocardioides caricicola</name>
    <dbReference type="NCBI Taxonomy" id="634770"/>
    <lineage>
        <taxon>Bacteria</taxon>
        <taxon>Bacillati</taxon>
        <taxon>Actinomycetota</taxon>
        <taxon>Actinomycetes</taxon>
        <taxon>Propionibacteriales</taxon>
        <taxon>Nocardioidaceae</taxon>
        <taxon>Nocardioides</taxon>
    </lineage>
</organism>
<feature type="transmembrane region" description="Helical" evidence="1">
    <location>
        <begin position="417"/>
        <end position="435"/>
    </location>
</feature>
<reference evidence="4" key="1">
    <citation type="journal article" date="2019" name="Int. J. Syst. Evol. Microbiol.">
        <title>The Global Catalogue of Microorganisms (GCM) 10K type strain sequencing project: providing services to taxonomists for standard genome sequencing and annotation.</title>
        <authorList>
            <consortium name="The Broad Institute Genomics Platform"/>
            <consortium name="The Broad Institute Genome Sequencing Center for Infectious Disease"/>
            <person name="Wu L."/>
            <person name="Ma J."/>
        </authorList>
    </citation>
    <scope>NUCLEOTIDE SEQUENCE [LARGE SCALE GENOMIC DNA]</scope>
    <source>
        <strain evidence="4">KACC 13778</strain>
    </source>
</reference>
<dbReference type="EMBL" id="JBHSMD010000003">
    <property type="protein sequence ID" value="MFC5493489.1"/>
    <property type="molecule type" value="Genomic_DNA"/>
</dbReference>
<feature type="transmembrane region" description="Helical" evidence="1">
    <location>
        <begin position="292"/>
        <end position="316"/>
    </location>
</feature>
<feature type="transmembrane region" description="Helical" evidence="1">
    <location>
        <begin position="167"/>
        <end position="190"/>
    </location>
</feature>
<evidence type="ECO:0000259" key="2">
    <source>
        <dbReference type="Pfam" id="PF19053"/>
    </source>
</evidence>